<reference evidence="1 2" key="1">
    <citation type="submission" date="2021-06" db="EMBL/GenBank/DDBJ databases">
        <authorList>
            <person name="Palmer J.M."/>
        </authorList>
    </citation>
    <scope>NUCLEOTIDE SEQUENCE [LARGE SCALE GENOMIC DNA]</scope>
    <source>
        <strain evidence="1 2">GA_2019</strain>
        <tissue evidence="1">Muscle</tissue>
    </source>
</reference>
<gene>
    <name evidence="1" type="ORF">GOODEAATRI_003650</name>
</gene>
<evidence type="ECO:0000313" key="2">
    <source>
        <dbReference type="Proteomes" id="UP001476798"/>
    </source>
</evidence>
<accession>A0ABV0MP18</accession>
<comment type="caution">
    <text evidence="1">The sequence shown here is derived from an EMBL/GenBank/DDBJ whole genome shotgun (WGS) entry which is preliminary data.</text>
</comment>
<evidence type="ECO:0000313" key="1">
    <source>
        <dbReference type="EMBL" id="MEQ2160849.1"/>
    </source>
</evidence>
<dbReference type="EMBL" id="JAHRIO010010141">
    <property type="protein sequence ID" value="MEQ2160849.1"/>
    <property type="molecule type" value="Genomic_DNA"/>
</dbReference>
<dbReference type="Proteomes" id="UP001476798">
    <property type="component" value="Unassembled WGS sequence"/>
</dbReference>
<proteinExistence type="predicted"/>
<name>A0ABV0MP18_9TELE</name>
<keyword evidence="2" id="KW-1185">Reference proteome</keyword>
<sequence length="97" mass="11183">MSLVPVSVSRSICPGIVVTSQKDPFARYIGPSLGLSLKVGGWKGHKERRFRKCIDQPLGRNNWYDSKIVAGIEELRYIVRLPMHNEGEECNRWYHRV</sequence>
<protein>
    <submittedName>
        <fullName evidence="1">Uncharacterized protein</fullName>
    </submittedName>
</protein>
<organism evidence="1 2">
    <name type="scientific">Goodea atripinnis</name>
    <dbReference type="NCBI Taxonomy" id="208336"/>
    <lineage>
        <taxon>Eukaryota</taxon>
        <taxon>Metazoa</taxon>
        <taxon>Chordata</taxon>
        <taxon>Craniata</taxon>
        <taxon>Vertebrata</taxon>
        <taxon>Euteleostomi</taxon>
        <taxon>Actinopterygii</taxon>
        <taxon>Neopterygii</taxon>
        <taxon>Teleostei</taxon>
        <taxon>Neoteleostei</taxon>
        <taxon>Acanthomorphata</taxon>
        <taxon>Ovalentaria</taxon>
        <taxon>Atherinomorphae</taxon>
        <taxon>Cyprinodontiformes</taxon>
        <taxon>Goodeidae</taxon>
        <taxon>Goodea</taxon>
    </lineage>
</organism>